<dbReference type="EMBL" id="JBBMFT010000001">
    <property type="protein sequence ID" value="MEQ2455145.1"/>
    <property type="molecule type" value="Genomic_DNA"/>
</dbReference>
<evidence type="ECO:0000313" key="4">
    <source>
        <dbReference type="EMBL" id="MEQ2455145.1"/>
    </source>
</evidence>
<dbReference type="PANTHER" id="PTHR13799">
    <property type="entry name" value="NGG1 INTERACTING FACTOR 3"/>
    <property type="match status" value="1"/>
</dbReference>
<keyword evidence="5" id="KW-1185">Reference proteome</keyword>
<reference evidence="4 5" key="1">
    <citation type="submission" date="2024-03" db="EMBL/GenBank/DDBJ databases">
        <title>Human intestinal bacterial collection.</title>
        <authorList>
            <person name="Pauvert C."/>
            <person name="Hitch T.C.A."/>
            <person name="Clavel T."/>
        </authorList>
    </citation>
    <scope>NUCLEOTIDE SEQUENCE [LARGE SCALE GENOMIC DNA]</scope>
    <source>
        <strain evidence="4 5">CLA-AP-H34</strain>
    </source>
</reference>
<keyword evidence="3" id="KW-0479">Metal-binding</keyword>
<dbReference type="PANTHER" id="PTHR13799:SF14">
    <property type="entry name" value="GTP CYCLOHYDROLASE 1 TYPE 2 HOMOLOG"/>
    <property type="match status" value="1"/>
</dbReference>
<organism evidence="4 5">
    <name type="scientific">Flavonifractor hominis</name>
    <dbReference type="NCBI Taxonomy" id="3133178"/>
    <lineage>
        <taxon>Bacteria</taxon>
        <taxon>Bacillati</taxon>
        <taxon>Bacillota</taxon>
        <taxon>Clostridia</taxon>
        <taxon>Eubacteriales</taxon>
        <taxon>Oscillospiraceae</taxon>
        <taxon>Flavonifractor</taxon>
    </lineage>
</organism>
<dbReference type="InterPro" id="IPR036069">
    <property type="entry name" value="DUF34/NIF3_sf"/>
</dbReference>
<accession>A0ABV1EKN0</accession>
<dbReference type="Proteomes" id="UP001440599">
    <property type="component" value="Unassembled WGS sequence"/>
</dbReference>
<dbReference type="RefSeq" id="WP_349138826.1">
    <property type="nucleotide sequence ID" value="NZ_JBBMFT010000001.1"/>
</dbReference>
<comment type="similarity">
    <text evidence="1">Belongs to the GTP cyclohydrolase I type 2/NIF3 family.</text>
</comment>
<sequence>MATVREIYAYLDGQAPFSLQLGFDNAGFLVGRGDRAVTTLLVSLDITEEVVAEAVEIGAQLIVSHHPVLFHPAKSITDRDPNGRILLALTEQKIAAICAHTNLDAVFGGVNDALAQKLGLIQVEQLKQDGVDTSGRPYGIGRVGNTSGAPMYAPAFAAFVKQTLGANGVRYVDVRRPVRRVAVGGGACADMLQDALAMGCDTFVTSDVKYNGFLDAKALGVNLIDAGHYPTEQVVVPVLAKWLSAGFPTVTVATTQRHKEVFSYL</sequence>
<protein>
    <recommendedName>
        <fullName evidence="2">GTP cyclohydrolase 1 type 2 homolog</fullName>
    </recommendedName>
</protein>
<gene>
    <name evidence="4" type="ORF">WMO45_01305</name>
</gene>
<evidence type="ECO:0000256" key="2">
    <source>
        <dbReference type="ARBA" id="ARBA00022112"/>
    </source>
</evidence>
<dbReference type="Pfam" id="PF01784">
    <property type="entry name" value="DUF34_NIF3"/>
    <property type="match status" value="1"/>
</dbReference>
<proteinExistence type="inferred from homology"/>
<evidence type="ECO:0000256" key="3">
    <source>
        <dbReference type="ARBA" id="ARBA00022723"/>
    </source>
</evidence>
<dbReference type="InterPro" id="IPR002678">
    <property type="entry name" value="DUF34/NIF3"/>
</dbReference>
<dbReference type="SUPFAM" id="SSF102705">
    <property type="entry name" value="NIF3 (NGG1p interacting factor 3)-like"/>
    <property type="match status" value="1"/>
</dbReference>
<evidence type="ECO:0000313" key="5">
    <source>
        <dbReference type="Proteomes" id="UP001440599"/>
    </source>
</evidence>
<dbReference type="NCBIfam" id="TIGR00486">
    <property type="entry name" value="YbgI_SA1388"/>
    <property type="match status" value="1"/>
</dbReference>
<comment type="caution">
    <text evidence="4">The sequence shown here is derived from an EMBL/GenBank/DDBJ whole genome shotgun (WGS) entry which is preliminary data.</text>
</comment>
<dbReference type="Gene3D" id="3.40.1390.30">
    <property type="entry name" value="NIF3 (NGG1p interacting factor 3)-like"/>
    <property type="match status" value="2"/>
</dbReference>
<evidence type="ECO:0000256" key="1">
    <source>
        <dbReference type="ARBA" id="ARBA00006964"/>
    </source>
</evidence>
<name>A0ABV1EKN0_9FIRM</name>